<dbReference type="EMBL" id="AE017308">
    <property type="protein sequence ID" value="AAT27966.1"/>
    <property type="molecule type" value="Genomic_DNA"/>
</dbReference>
<dbReference type="KEGG" id="mmo:MMOB4800"/>
<feature type="binding site" evidence="13">
    <location>
        <position position="82"/>
    </location>
    <ligand>
        <name>Mg(2+)</name>
        <dbReference type="ChEBI" id="CHEBI:18420"/>
    </ligand>
</feature>
<reference evidence="14 15" key="1">
    <citation type="journal article" date="2004" name="Genome Res.">
        <title>The complete genome and proteome of Mycoplasma mobile.</title>
        <authorList>
            <person name="Jaffe J.D."/>
            <person name="Stange-Thomann N."/>
            <person name="Smith C."/>
            <person name="DeCaprio D."/>
            <person name="Fisher S."/>
            <person name="Butler J."/>
            <person name="Calvo S."/>
            <person name="Elkins T."/>
            <person name="FitzGerald M.G."/>
            <person name="Hafez N."/>
            <person name="Kodira C.D."/>
            <person name="Major J."/>
            <person name="Wang S."/>
            <person name="Wilkinson J."/>
            <person name="Nicol R."/>
            <person name="Nusbaum C."/>
            <person name="Birren B."/>
            <person name="Berg H.C."/>
            <person name="Church G.M."/>
        </authorList>
    </citation>
    <scope>NUCLEOTIDE SEQUENCE [LARGE SCALE GENOMIC DNA]</scope>
    <source>
        <strain evidence="15">ATCC 43663 / 163K / NCTC 11711</strain>
    </source>
</reference>
<evidence type="ECO:0000313" key="15">
    <source>
        <dbReference type="Proteomes" id="UP000009072"/>
    </source>
</evidence>
<evidence type="ECO:0000256" key="12">
    <source>
        <dbReference type="ARBA" id="ARBA00029523"/>
    </source>
</evidence>
<evidence type="ECO:0000256" key="8">
    <source>
        <dbReference type="ARBA" id="ARBA00022842"/>
    </source>
</evidence>
<keyword evidence="2 13" id="KW-0963">Cytoplasm</keyword>
<keyword evidence="15" id="KW-1185">Reference proteome</keyword>
<comment type="catalytic activity">
    <reaction evidence="13">
        <text>Endonucleolytic cleavage at a junction such as a reciprocal single-stranded crossover between two homologous DNA duplexes (Holliday junction).</text>
        <dbReference type="EC" id="3.1.21.10"/>
    </reaction>
</comment>
<dbReference type="eggNOG" id="COG3331">
    <property type="taxonomic scope" value="Bacteria"/>
</dbReference>
<keyword evidence="4 13" id="KW-0479">Metal-binding</keyword>
<keyword evidence="6 13" id="KW-0227">DNA damage</keyword>
<keyword evidence="8 13" id="KW-0460">Magnesium</keyword>
<dbReference type="InterPro" id="IPR004612">
    <property type="entry name" value="Resolv_RecU"/>
</dbReference>
<evidence type="ECO:0000256" key="6">
    <source>
        <dbReference type="ARBA" id="ARBA00022763"/>
    </source>
</evidence>
<evidence type="ECO:0000256" key="10">
    <source>
        <dbReference type="ARBA" id="ARBA00023204"/>
    </source>
</evidence>
<evidence type="ECO:0000256" key="3">
    <source>
        <dbReference type="ARBA" id="ARBA00022722"/>
    </source>
</evidence>
<gene>
    <name evidence="13 14" type="primary">recU</name>
    <name evidence="14" type="ordered locus">MMOB4800</name>
</gene>
<evidence type="ECO:0000256" key="11">
    <source>
        <dbReference type="ARBA" id="ARBA00023447"/>
    </source>
</evidence>
<dbReference type="Proteomes" id="UP000009072">
    <property type="component" value="Chromosome"/>
</dbReference>
<evidence type="ECO:0000256" key="2">
    <source>
        <dbReference type="ARBA" id="ARBA00022490"/>
    </source>
</evidence>
<evidence type="ECO:0000256" key="1">
    <source>
        <dbReference type="ARBA" id="ARBA00004496"/>
    </source>
</evidence>
<evidence type="ECO:0000256" key="7">
    <source>
        <dbReference type="ARBA" id="ARBA00022801"/>
    </source>
</evidence>
<comment type="function">
    <text evidence="13">Endonuclease that resolves Holliday junction intermediates in genetic recombination. Cleaves mobile four-strand junctions by introducing symmetrical nicks in paired strands. Promotes annealing of linear ssDNA with homologous dsDNA. Required for DNA repair, homologous recombination and chromosome segregation.</text>
</comment>
<dbReference type="GO" id="GO:0000287">
    <property type="term" value="F:magnesium ion binding"/>
    <property type="evidence" value="ECO:0007669"/>
    <property type="project" value="UniProtKB-UniRule"/>
</dbReference>
<dbReference type="CDD" id="cd22354">
    <property type="entry name" value="RecU-like"/>
    <property type="match status" value="1"/>
</dbReference>
<feature type="binding site" evidence="13">
    <location>
        <position position="67"/>
    </location>
    <ligand>
        <name>Mg(2+)</name>
        <dbReference type="ChEBI" id="CHEBI:18420"/>
    </ligand>
</feature>
<dbReference type="GO" id="GO:0006281">
    <property type="term" value="P:DNA repair"/>
    <property type="evidence" value="ECO:0007669"/>
    <property type="project" value="UniProtKB-UniRule"/>
</dbReference>
<keyword evidence="10 13" id="KW-0234">DNA repair</keyword>
<accession>Q6KHG4</accession>
<protein>
    <recommendedName>
        <fullName evidence="12 13">Holliday junction resolvase RecU</fullName>
        <ecNumber evidence="13">3.1.21.10</ecNumber>
    </recommendedName>
    <alternativeName>
        <fullName evidence="13">Recombination protein U homolog</fullName>
    </alternativeName>
</protein>
<dbReference type="InterPro" id="IPR011856">
    <property type="entry name" value="tRNA_endonuc-like_dom_sf"/>
</dbReference>
<proteinExistence type="inferred from homology"/>
<dbReference type="InterPro" id="IPR011335">
    <property type="entry name" value="Restrct_endonuc-II-like"/>
</dbReference>
<evidence type="ECO:0000256" key="5">
    <source>
        <dbReference type="ARBA" id="ARBA00022759"/>
    </source>
</evidence>
<dbReference type="GO" id="GO:0006310">
    <property type="term" value="P:DNA recombination"/>
    <property type="evidence" value="ECO:0007669"/>
    <property type="project" value="UniProtKB-UniRule"/>
</dbReference>
<dbReference type="GO" id="GO:0003676">
    <property type="term" value="F:nucleic acid binding"/>
    <property type="evidence" value="ECO:0007669"/>
    <property type="project" value="InterPro"/>
</dbReference>
<dbReference type="STRING" id="267748.MMOB4800"/>
<feature type="site" description="Transition state stabilizer" evidence="13">
    <location>
        <position position="84"/>
    </location>
</feature>
<feature type="binding site" evidence="13">
    <location>
        <position position="69"/>
    </location>
    <ligand>
        <name>Mg(2+)</name>
        <dbReference type="ChEBI" id="CHEBI:18420"/>
    </ligand>
</feature>
<dbReference type="Pfam" id="PF03838">
    <property type="entry name" value="RecU"/>
    <property type="match status" value="1"/>
</dbReference>
<dbReference type="GO" id="GO:0005737">
    <property type="term" value="C:cytoplasm"/>
    <property type="evidence" value="ECO:0007669"/>
    <property type="project" value="UniProtKB-SubCell"/>
</dbReference>
<dbReference type="EC" id="3.1.21.10" evidence="13"/>
<dbReference type="GO" id="GO:0008821">
    <property type="term" value="F:crossover junction DNA endonuclease activity"/>
    <property type="evidence" value="ECO:0007669"/>
    <property type="project" value="UniProtKB-EC"/>
</dbReference>
<keyword evidence="9 13" id="KW-0233">DNA recombination</keyword>
<comment type="similarity">
    <text evidence="11 13">Belongs to the RecU family.</text>
</comment>
<evidence type="ECO:0000256" key="9">
    <source>
        <dbReference type="ARBA" id="ARBA00023172"/>
    </source>
</evidence>
<comment type="cofactor">
    <cofactor evidence="13">
        <name>Mg(2+)</name>
        <dbReference type="ChEBI" id="CHEBI:18420"/>
    </cofactor>
    <text evidence="13">Binds 1 Mg(2+) ion per subunit.</text>
</comment>
<keyword evidence="3 13" id="KW-0540">Nuclease</keyword>
<organism evidence="14 15">
    <name type="scientific">Mycoplasma mobile (strain ATCC 43663 / 163K / NCTC 11711)</name>
    <name type="common">Mesomycoplasma mobile</name>
    <dbReference type="NCBI Taxonomy" id="267748"/>
    <lineage>
        <taxon>Bacteria</taxon>
        <taxon>Bacillati</taxon>
        <taxon>Mycoplasmatota</taxon>
        <taxon>Mycoplasmoidales</taxon>
        <taxon>Metamycoplasmataceae</taxon>
        <taxon>Mesomycoplasma</taxon>
    </lineage>
</organism>
<evidence type="ECO:0000313" key="14">
    <source>
        <dbReference type="EMBL" id="AAT27966.1"/>
    </source>
</evidence>
<dbReference type="HOGENOM" id="CLU_096340_2_0_14"/>
<evidence type="ECO:0000256" key="4">
    <source>
        <dbReference type="ARBA" id="ARBA00022723"/>
    </source>
</evidence>
<sequence length="169" mass="20024">MLFNNMNNIETITYKNRGMLLESIINKSINFFYNNNIALIHKKEIPLKILKVNKANDVKAILNSKSTVDYYGLVKGRFICFEAKSTNENFIYFQNIKNHQHQYLIEAERFGGFSFYIFYFKNHQKFYFLRANKLDFLKSNKISLEEVNKKGIELSLNYPGVLNFLDFID</sequence>
<dbReference type="SUPFAM" id="SSF52980">
    <property type="entry name" value="Restriction endonuclease-like"/>
    <property type="match status" value="1"/>
</dbReference>
<evidence type="ECO:0000256" key="13">
    <source>
        <dbReference type="HAMAP-Rule" id="MF_00130"/>
    </source>
</evidence>
<keyword evidence="5 13" id="KW-0255">Endonuclease</keyword>
<dbReference type="AlphaFoldDB" id="Q6KHG4"/>
<keyword evidence="7 13" id="KW-0378">Hydrolase</keyword>
<dbReference type="Gene3D" id="3.40.1350.10">
    <property type="match status" value="1"/>
</dbReference>
<feature type="binding site" evidence="13">
    <location>
        <position position="100"/>
    </location>
    <ligand>
        <name>Mg(2+)</name>
        <dbReference type="ChEBI" id="CHEBI:18420"/>
    </ligand>
</feature>
<dbReference type="NCBIfam" id="NF002581">
    <property type="entry name" value="PRK02234.1-2"/>
    <property type="match status" value="1"/>
</dbReference>
<dbReference type="GO" id="GO:0007059">
    <property type="term" value="P:chromosome segregation"/>
    <property type="evidence" value="ECO:0007669"/>
    <property type="project" value="UniProtKB-UniRule"/>
</dbReference>
<name>Q6KHG4_MYCM1</name>
<comment type="subcellular location">
    <subcellularLocation>
        <location evidence="1 13">Cytoplasm</location>
    </subcellularLocation>
</comment>
<dbReference type="HAMAP" id="MF_00130">
    <property type="entry name" value="RecU"/>
    <property type="match status" value="1"/>
</dbReference>